<dbReference type="RefSeq" id="WP_079704394.1">
    <property type="nucleotide sequence ID" value="NZ_FUZO01000001.1"/>
</dbReference>
<dbReference type="Proteomes" id="UP000190827">
    <property type="component" value="Unassembled WGS sequence"/>
</dbReference>
<evidence type="ECO:0000256" key="1">
    <source>
        <dbReference type="SAM" id="SignalP"/>
    </source>
</evidence>
<feature type="signal peptide" evidence="1">
    <location>
        <begin position="1"/>
        <end position="29"/>
    </location>
</feature>
<evidence type="ECO:0000313" key="3">
    <source>
        <dbReference type="Proteomes" id="UP000190827"/>
    </source>
</evidence>
<evidence type="ECO:0000313" key="2">
    <source>
        <dbReference type="EMBL" id="SKC37472.1"/>
    </source>
</evidence>
<feature type="chain" id="PRO_5046878608" description="Secreted protein" evidence="1">
    <location>
        <begin position="30"/>
        <end position="180"/>
    </location>
</feature>
<keyword evidence="1" id="KW-0732">Signal</keyword>
<evidence type="ECO:0008006" key="4">
    <source>
        <dbReference type="Google" id="ProtNLM"/>
    </source>
</evidence>
<accession>A0ABY1LIF5</accession>
<keyword evidence="3" id="KW-1185">Reference proteome</keyword>
<sequence>MKTRNSLLFAGTVAAITGLVGVAPAQAQAADASQASLSIVKAASTTPPTSDLTLDDLEAEIAALEGLSEDELKAVMEASVSAHQSRGSGELETAALPAVPLIVWGIGCGVAGISSVATDSWSNANSAAWAIAGILVGCIPGVTQANIVKVILANKGTIANALKAVGLTAPALALTGDSAT</sequence>
<reference evidence="2 3" key="1">
    <citation type="submission" date="2017-02" db="EMBL/GenBank/DDBJ databases">
        <authorList>
            <person name="Varghese N."/>
            <person name="Submissions S."/>
        </authorList>
    </citation>
    <scope>NUCLEOTIDE SEQUENCE [LARGE SCALE GENOMIC DNA]</scope>
    <source>
        <strain evidence="2 3">VKM Ac-1787</strain>
    </source>
</reference>
<name>A0ABY1LIF5_9MICO</name>
<dbReference type="EMBL" id="FUZO01000001">
    <property type="protein sequence ID" value="SKC37472.1"/>
    <property type="molecule type" value="Genomic_DNA"/>
</dbReference>
<comment type="caution">
    <text evidence="2">The sequence shown here is derived from an EMBL/GenBank/DDBJ whole genome shotgun (WGS) entry which is preliminary data.</text>
</comment>
<protein>
    <recommendedName>
        <fullName evidence="4">Secreted protein</fullName>
    </recommendedName>
</protein>
<gene>
    <name evidence="2" type="ORF">SAMN06295973_0291</name>
</gene>
<proteinExistence type="predicted"/>
<organism evidence="2 3">
    <name type="scientific">Plantibacter cousiniae</name>
    <name type="common">nom. nud.</name>
    <dbReference type="NCBI Taxonomy" id="199709"/>
    <lineage>
        <taxon>Bacteria</taxon>
        <taxon>Bacillati</taxon>
        <taxon>Actinomycetota</taxon>
        <taxon>Actinomycetes</taxon>
        <taxon>Micrococcales</taxon>
        <taxon>Microbacteriaceae</taxon>
        <taxon>Plantibacter</taxon>
    </lineage>
</organism>